<dbReference type="GO" id="GO:0031638">
    <property type="term" value="P:zymogen activation"/>
    <property type="evidence" value="ECO:0007669"/>
    <property type="project" value="TreeGrafter"/>
</dbReference>
<dbReference type="RefSeq" id="XP_008070335.1">
    <property type="nucleotide sequence ID" value="XM_008072144.1"/>
</dbReference>
<dbReference type="PRINTS" id="PR00722">
    <property type="entry name" value="CHYMOTRYPSIN"/>
</dbReference>
<keyword evidence="3 6" id="KW-0378">Hydrolase</keyword>
<dbReference type="InterPro" id="IPR043504">
    <property type="entry name" value="Peptidase_S1_PA_chymotrypsin"/>
</dbReference>
<dbReference type="PROSITE" id="PS50240">
    <property type="entry name" value="TRYPSIN_DOM"/>
    <property type="match status" value="1"/>
</dbReference>
<keyword evidence="7" id="KW-0732">Signal</keyword>
<dbReference type="CDD" id="cd00190">
    <property type="entry name" value="Tryp_SPc"/>
    <property type="match status" value="1"/>
</dbReference>
<evidence type="ECO:0000259" key="8">
    <source>
        <dbReference type="PROSITE" id="PS50240"/>
    </source>
</evidence>
<accession>A0A1U7UJJ6</accession>
<keyword evidence="5" id="KW-1015">Disulfide bond</keyword>
<reference evidence="10" key="1">
    <citation type="submission" date="2025-08" db="UniProtKB">
        <authorList>
            <consortium name="RefSeq"/>
        </authorList>
    </citation>
    <scope>IDENTIFICATION</scope>
</reference>
<dbReference type="OrthoDB" id="546450at2759"/>
<feature type="domain" description="Peptidase S1" evidence="8">
    <location>
        <begin position="25"/>
        <end position="257"/>
    </location>
</feature>
<dbReference type="GO" id="GO:0030141">
    <property type="term" value="C:secretory granule"/>
    <property type="evidence" value="ECO:0007669"/>
    <property type="project" value="TreeGrafter"/>
</dbReference>
<organism evidence="9 10">
    <name type="scientific">Carlito syrichta</name>
    <name type="common">Philippine tarsier</name>
    <name type="synonym">Tarsius syrichta</name>
    <dbReference type="NCBI Taxonomy" id="1868482"/>
    <lineage>
        <taxon>Eukaryota</taxon>
        <taxon>Metazoa</taxon>
        <taxon>Chordata</taxon>
        <taxon>Craniata</taxon>
        <taxon>Vertebrata</taxon>
        <taxon>Euteleostomi</taxon>
        <taxon>Mammalia</taxon>
        <taxon>Eutheria</taxon>
        <taxon>Euarchontoglires</taxon>
        <taxon>Primates</taxon>
        <taxon>Haplorrhini</taxon>
        <taxon>Tarsiiformes</taxon>
        <taxon>Tarsiidae</taxon>
        <taxon>Carlito</taxon>
    </lineage>
</organism>
<dbReference type="KEGG" id="csyr:103274726"/>
<dbReference type="PANTHER" id="PTHR24271">
    <property type="entry name" value="KALLIKREIN-RELATED"/>
    <property type="match status" value="1"/>
</dbReference>
<keyword evidence="9" id="KW-1185">Reference proteome</keyword>
<dbReference type="SMART" id="SM00020">
    <property type="entry name" value="Tryp_SPc"/>
    <property type="match status" value="1"/>
</dbReference>
<dbReference type="GeneID" id="103274726"/>
<evidence type="ECO:0000256" key="3">
    <source>
        <dbReference type="ARBA" id="ARBA00022801"/>
    </source>
</evidence>
<dbReference type="Pfam" id="PF00089">
    <property type="entry name" value="Trypsin"/>
    <property type="match status" value="1"/>
</dbReference>
<evidence type="ECO:0000256" key="2">
    <source>
        <dbReference type="ARBA" id="ARBA00022670"/>
    </source>
</evidence>
<dbReference type="GO" id="GO:0003073">
    <property type="term" value="P:regulation of systemic arterial blood pressure"/>
    <property type="evidence" value="ECO:0007669"/>
    <property type="project" value="TreeGrafter"/>
</dbReference>
<keyword evidence="2 6" id="KW-0645">Protease</keyword>
<evidence type="ECO:0000256" key="4">
    <source>
        <dbReference type="ARBA" id="ARBA00022825"/>
    </source>
</evidence>
<dbReference type="InterPro" id="IPR001254">
    <property type="entry name" value="Trypsin_dom"/>
</dbReference>
<protein>
    <submittedName>
        <fullName evidence="10">Kallikrein-2-like</fullName>
    </submittedName>
</protein>
<dbReference type="AlphaFoldDB" id="A0A1U7UJJ6"/>
<feature type="chain" id="PRO_5010543142" evidence="7">
    <location>
        <begin position="18"/>
        <end position="260"/>
    </location>
</feature>
<name>A0A1U7UJJ6_CARSF</name>
<dbReference type="SUPFAM" id="SSF50494">
    <property type="entry name" value="Trypsin-like serine proteases"/>
    <property type="match status" value="1"/>
</dbReference>
<dbReference type="PROSITE" id="PS00135">
    <property type="entry name" value="TRYPSIN_SER"/>
    <property type="match status" value="1"/>
</dbReference>
<dbReference type="STRING" id="1868482.ENSTSYP00000034941"/>
<proteinExistence type="inferred from homology"/>
<evidence type="ECO:0000256" key="1">
    <source>
        <dbReference type="ARBA" id="ARBA00009228"/>
    </source>
</evidence>
<dbReference type="InterPro" id="IPR033116">
    <property type="entry name" value="TRYPSIN_SER"/>
</dbReference>
<keyword evidence="4 6" id="KW-0720">Serine protease</keyword>
<comment type="similarity">
    <text evidence="1">Belongs to the peptidase S1 family. Snake venom subfamily.</text>
</comment>
<dbReference type="InterPro" id="IPR001314">
    <property type="entry name" value="Peptidase_S1A"/>
</dbReference>
<evidence type="ECO:0000313" key="10">
    <source>
        <dbReference type="RefSeq" id="XP_008070335.1"/>
    </source>
</evidence>
<dbReference type="GO" id="GO:0004252">
    <property type="term" value="F:serine-type endopeptidase activity"/>
    <property type="evidence" value="ECO:0007669"/>
    <property type="project" value="InterPro"/>
</dbReference>
<dbReference type="PROSITE" id="PS00134">
    <property type="entry name" value="TRYPSIN_HIS"/>
    <property type="match status" value="1"/>
</dbReference>
<dbReference type="PANTHER" id="PTHR24271:SF94">
    <property type="entry name" value="KALLIKREIN-2"/>
    <property type="match status" value="1"/>
</dbReference>
<feature type="signal peptide" evidence="7">
    <location>
        <begin position="1"/>
        <end position="17"/>
    </location>
</feature>
<dbReference type="FunFam" id="2.40.10.10:FF:000010">
    <property type="entry name" value="Kallikrein related peptidase 11"/>
    <property type="match status" value="1"/>
</dbReference>
<dbReference type="InterPro" id="IPR018114">
    <property type="entry name" value="TRYPSIN_HIS"/>
</dbReference>
<evidence type="ECO:0000313" key="9">
    <source>
        <dbReference type="Proteomes" id="UP000189704"/>
    </source>
</evidence>
<dbReference type="InterPro" id="IPR009003">
    <property type="entry name" value="Peptidase_S1_PA"/>
</dbReference>
<dbReference type="FunFam" id="2.40.10.10:FF:000021">
    <property type="entry name" value="Kallikrein 1"/>
    <property type="match status" value="1"/>
</dbReference>
<sequence>MWFLVLSLIPSLGWTGAAPPIQSRIVGGWECKRHSQPWQVALYHYSNFQCGGVLMHPQWVLTAAHCLNNNSQVWLGRHNLFQSEDTGQVAQVSSMFSHPSYNMSLLRSQTLGPNADASHDLMLLRLAEPAQITDAVKVLELPTRVPELGSTCYASGWGSIEPRNLAPWKLQCVDLKLLSSDLCARIYSEKVTELMLCAGLWEGGKDTCGGDSGGPLVCDGVLQGITSWGSVPCAMPQMPALYTKVVCYQKWIKDTIAANP</sequence>
<dbReference type="Gene3D" id="2.40.10.10">
    <property type="entry name" value="Trypsin-like serine proteases"/>
    <property type="match status" value="2"/>
</dbReference>
<evidence type="ECO:0000256" key="6">
    <source>
        <dbReference type="RuleBase" id="RU363034"/>
    </source>
</evidence>
<evidence type="ECO:0000256" key="7">
    <source>
        <dbReference type="SAM" id="SignalP"/>
    </source>
</evidence>
<dbReference type="Proteomes" id="UP000189704">
    <property type="component" value="Unplaced"/>
</dbReference>
<gene>
    <name evidence="10" type="primary">LOC103274726</name>
</gene>
<evidence type="ECO:0000256" key="5">
    <source>
        <dbReference type="ARBA" id="ARBA00023157"/>
    </source>
</evidence>